<name>A0ABN1G6I0_9ACTN</name>
<protein>
    <submittedName>
        <fullName evidence="2">DUF5719 family protein</fullName>
    </submittedName>
</protein>
<organism evidence="2 3">
    <name type="scientific">Sporichthya brevicatena</name>
    <dbReference type="NCBI Taxonomy" id="171442"/>
    <lineage>
        <taxon>Bacteria</taxon>
        <taxon>Bacillati</taxon>
        <taxon>Actinomycetota</taxon>
        <taxon>Actinomycetes</taxon>
        <taxon>Sporichthyales</taxon>
        <taxon>Sporichthyaceae</taxon>
        <taxon>Sporichthya</taxon>
    </lineage>
</organism>
<dbReference type="EMBL" id="BAAAHE010000004">
    <property type="protein sequence ID" value="GAA0604986.1"/>
    <property type="molecule type" value="Genomic_DNA"/>
</dbReference>
<evidence type="ECO:0000313" key="2">
    <source>
        <dbReference type="EMBL" id="GAA0604986.1"/>
    </source>
</evidence>
<accession>A0ABN1G6I0</accession>
<dbReference type="Pfam" id="PF18986">
    <property type="entry name" value="DUF5719"/>
    <property type="match status" value="1"/>
</dbReference>
<evidence type="ECO:0000313" key="3">
    <source>
        <dbReference type="Proteomes" id="UP001500957"/>
    </source>
</evidence>
<comment type="caution">
    <text evidence="2">The sequence shown here is derived from an EMBL/GenBank/DDBJ whole genome shotgun (WGS) entry which is preliminary data.</text>
</comment>
<reference evidence="2 3" key="1">
    <citation type="journal article" date="2019" name="Int. J. Syst. Evol. Microbiol.">
        <title>The Global Catalogue of Microorganisms (GCM) 10K type strain sequencing project: providing services to taxonomists for standard genome sequencing and annotation.</title>
        <authorList>
            <consortium name="The Broad Institute Genomics Platform"/>
            <consortium name="The Broad Institute Genome Sequencing Center for Infectious Disease"/>
            <person name="Wu L."/>
            <person name="Ma J."/>
        </authorList>
    </citation>
    <scope>NUCLEOTIDE SEQUENCE [LARGE SCALE GENOMIC DNA]</scope>
    <source>
        <strain evidence="2 3">JCM 10671</strain>
    </source>
</reference>
<gene>
    <name evidence="2" type="ORF">GCM10009547_03620</name>
</gene>
<proteinExistence type="predicted"/>
<keyword evidence="3" id="KW-1185">Reference proteome</keyword>
<sequence length="507" mass="50318">MSESRRRASARVRPVGPRASLAVAGGLAVLALVVQVVGGSGAGSIAPIVDEVRSAELACPAPVVTGSSARSSVTLYAPESAADIAAAQAADAASPSPAPRAGAATLADLGRSGSPRARISSPGRAAVDVSKLSTPLLARGTGVLAPGLAAELVTSGRSGAARGLEAVACTTAQPTSWFVGAATAAGRRDRLVLTNPEGVPAVVDLRFWNETGAVEAPPNSTGIDVPALGVVSIPLEGMTAGHARLGIEVRASSGRVSAVVHDADERGVQPRGIDWIAPASSPSRSVVIPGLPDGKLGRSLQLLVPGENDAIVTVRALTPDNSFVPAGLDKVEVKAGRVAEFDLAQVAETAASALVVTSDRPVVAAVRQTRSAKGGAADIAFGTAAPALTSPAAIPAGSGPSGTSTRLILVAPRADAEVVMTVRPASGAATTTTIRVPAGRTVLVDPTPKGKAGAYSILLAPAAGSGPVHAARVLRGSGADFTVTAVLPGRYTVSIPGIEPDLTALLP</sequence>
<dbReference type="Proteomes" id="UP001500957">
    <property type="component" value="Unassembled WGS sequence"/>
</dbReference>
<feature type="compositionally biased region" description="Low complexity" evidence="1">
    <location>
        <begin position="92"/>
        <end position="104"/>
    </location>
</feature>
<dbReference type="RefSeq" id="WP_344600955.1">
    <property type="nucleotide sequence ID" value="NZ_BAAAHE010000004.1"/>
</dbReference>
<dbReference type="InterPro" id="IPR043777">
    <property type="entry name" value="DUF5719"/>
</dbReference>
<feature type="region of interest" description="Disordered" evidence="1">
    <location>
        <begin position="92"/>
        <end position="121"/>
    </location>
</feature>
<evidence type="ECO:0000256" key="1">
    <source>
        <dbReference type="SAM" id="MobiDB-lite"/>
    </source>
</evidence>